<dbReference type="Pfam" id="PF22778">
    <property type="entry name" value="VCPO_2nd"/>
    <property type="match status" value="1"/>
</dbReference>
<dbReference type="CDD" id="cd03398">
    <property type="entry name" value="PAP2_haloperoxidase"/>
    <property type="match status" value="1"/>
</dbReference>
<feature type="domain" description="Vanadium-dependent haloperoxidase NapH1-like second helical-bundle" evidence="2">
    <location>
        <begin position="302"/>
        <end position="458"/>
    </location>
</feature>
<evidence type="ECO:0000259" key="1">
    <source>
        <dbReference type="Pfam" id="PF21167"/>
    </source>
</evidence>
<name>A0A918IMS7_9FLAO</name>
<dbReference type="InterPro" id="IPR049283">
    <property type="entry name" value="DUF6851"/>
</dbReference>
<dbReference type="InterPro" id="IPR036938">
    <property type="entry name" value="PAP2/HPO_sf"/>
</dbReference>
<dbReference type="InterPro" id="IPR055161">
    <property type="entry name" value="NapH1-like_2nd"/>
</dbReference>
<evidence type="ECO:0000259" key="2">
    <source>
        <dbReference type="Pfam" id="PF22778"/>
    </source>
</evidence>
<dbReference type="EMBL" id="BMWP01000002">
    <property type="protein sequence ID" value="GGW22981.1"/>
    <property type="molecule type" value="Genomic_DNA"/>
</dbReference>
<comment type="caution">
    <text evidence="3">The sequence shown here is derived from an EMBL/GenBank/DDBJ whole genome shotgun (WGS) entry which is preliminary data.</text>
</comment>
<dbReference type="PANTHER" id="PTHR34599:SF2">
    <property type="entry name" value="TRAF-TYPE DOMAIN-CONTAINING PROTEIN"/>
    <property type="match status" value="1"/>
</dbReference>
<reference evidence="3" key="2">
    <citation type="submission" date="2020-09" db="EMBL/GenBank/DDBJ databases">
        <authorList>
            <person name="Sun Q."/>
            <person name="Kim S."/>
        </authorList>
    </citation>
    <scope>NUCLEOTIDE SEQUENCE</scope>
    <source>
        <strain evidence="3">KCTC 12113</strain>
    </source>
</reference>
<dbReference type="Gene3D" id="1.10.606.20">
    <property type="match status" value="1"/>
</dbReference>
<accession>A0A918IMS7</accession>
<reference evidence="3" key="1">
    <citation type="journal article" date="2014" name="Int. J. Syst. Evol. Microbiol.">
        <title>Complete genome sequence of Corynebacterium casei LMG S-19264T (=DSM 44701T), isolated from a smear-ripened cheese.</title>
        <authorList>
            <consortium name="US DOE Joint Genome Institute (JGI-PGF)"/>
            <person name="Walter F."/>
            <person name="Albersmeier A."/>
            <person name="Kalinowski J."/>
            <person name="Ruckert C."/>
        </authorList>
    </citation>
    <scope>NUCLEOTIDE SEQUENCE</scope>
    <source>
        <strain evidence="3">KCTC 12113</strain>
    </source>
</reference>
<dbReference type="Proteomes" id="UP000634668">
    <property type="component" value="Unassembled WGS sequence"/>
</dbReference>
<dbReference type="SUPFAM" id="SSF48317">
    <property type="entry name" value="Acid phosphatase/Vanadium-dependent haloperoxidase"/>
    <property type="match status" value="1"/>
</dbReference>
<dbReference type="AlphaFoldDB" id="A0A918IMS7"/>
<sequence>MKSTKTLVDNEIAMGHEPLGNDNIAHQWAIMALEGTANDTDRFEPRPTVTSRYLGLIFTAMFDAWSRFDEKAHTVYLKNINRLPEDKRTLLNKEIAVSYAAFRTLSEYYYSDSTLFKSKMLQLGLDPNNGSRDANTPEGIGNLAADMVIQARKNDGSNQYGAMNGSNGLPYFDYTNYQPVNDIDKNSDLNRWQPKYFINKKGEKYNPGCLTPYWQKVQPLLLETADQFRPGPPPLVGSKQLEEEVKEVIELQANLTPENKALVEFMRDGPKSVQQAGHWLKFALDVSLRDHNTLDKDVQMYFLVQSVAMDAFISCWDSKMHYDYARPYALVHDYYQDKMITAWGGPDEGMIKLKGQDWRPYSPAEFLCPSFPSYVSGHSTISGGCAEALKLFTGSDYFGVEVALIPGALTEPKNTDAPVIIKFPTFTETADMAGISRVMGGYHIQADNVAGLELGRNIAQHHFNKFLQLIGAEKE</sequence>
<organism evidence="3 4">
    <name type="scientific">Arenibacter certesii</name>
    <dbReference type="NCBI Taxonomy" id="228955"/>
    <lineage>
        <taxon>Bacteria</taxon>
        <taxon>Pseudomonadati</taxon>
        <taxon>Bacteroidota</taxon>
        <taxon>Flavobacteriia</taxon>
        <taxon>Flavobacteriales</taxon>
        <taxon>Flavobacteriaceae</taxon>
        <taxon>Arenibacter</taxon>
    </lineage>
</organism>
<dbReference type="InterPro" id="IPR052559">
    <property type="entry name" value="V-haloperoxidase"/>
</dbReference>
<dbReference type="Pfam" id="PF21167">
    <property type="entry name" value="DUF6851"/>
    <property type="match status" value="1"/>
</dbReference>
<protein>
    <recommendedName>
        <fullName evidence="5">Haloperoxidase</fullName>
    </recommendedName>
</protein>
<evidence type="ECO:0008006" key="5">
    <source>
        <dbReference type="Google" id="ProtNLM"/>
    </source>
</evidence>
<evidence type="ECO:0000313" key="3">
    <source>
        <dbReference type="EMBL" id="GGW22981.1"/>
    </source>
</evidence>
<keyword evidence="4" id="KW-1185">Reference proteome</keyword>
<dbReference type="PANTHER" id="PTHR34599">
    <property type="entry name" value="PEROXIDASE-RELATED"/>
    <property type="match status" value="1"/>
</dbReference>
<feature type="domain" description="DUF6851" evidence="1">
    <location>
        <begin position="56"/>
        <end position="194"/>
    </location>
</feature>
<gene>
    <name evidence="3" type="ORF">GCM10007383_03650</name>
</gene>
<proteinExistence type="predicted"/>
<evidence type="ECO:0000313" key="4">
    <source>
        <dbReference type="Proteomes" id="UP000634668"/>
    </source>
</evidence>